<dbReference type="Proteomes" id="UP000094669">
    <property type="component" value="Unassembled WGS sequence"/>
</dbReference>
<evidence type="ECO:0000313" key="2">
    <source>
        <dbReference type="EMBL" id="PNV73681.1"/>
    </source>
</evidence>
<feature type="transmembrane region" description="Helical" evidence="1">
    <location>
        <begin position="49"/>
        <end position="70"/>
    </location>
</feature>
<proteinExistence type="predicted"/>
<keyword evidence="3" id="KW-1185">Reference proteome</keyword>
<organism evidence="2 3">
    <name type="scientific">Leptospira inadai serovar Lyme</name>
    <dbReference type="NCBI Taxonomy" id="293084"/>
    <lineage>
        <taxon>Bacteria</taxon>
        <taxon>Pseudomonadati</taxon>
        <taxon>Spirochaetota</taxon>
        <taxon>Spirochaetia</taxon>
        <taxon>Leptospirales</taxon>
        <taxon>Leptospiraceae</taxon>
        <taxon>Leptospira</taxon>
    </lineage>
</organism>
<evidence type="ECO:0000256" key="1">
    <source>
        <dbReference type="SAM" id="Phobius"/>
    </source>
</evidence>
<dbReference type="RefSeq" id="WP_010415479.1">
    <property type="nucleotide sequence ID" value="NZ_MCRM02000021.1"/>
</dbReference>
<protein>
    <submittedName>
        <fullName evidence="2">Uncharacterized protein</fullName>
    </submittedName>
</protein>
<comment type="caution">
    <text evidence="2">The sequence shown here is derived from an EMBL/GenBank/DDBJ whole genome shotgun (WGS) entry which is preliminary data.</text>
</comment>
<sequence>MAYSVVLTGICILSFFLGSRNKGLNEYSLNGLREALSESIASPFSSKSIYWFLFFGSFLLLPYFWGLTFLLKSDMNVLVIIGGLVWDYYWSRTLILFR</sequence>
<keyword evidence="1" id="KW-0812">Transmembrane</keyword>
<dbReference type="EMBL" id="MCRM02000021">
    <property type="protein sequence ID" value="PNV73681.1"/>
    <property type="molecule type" value="Genomic_DNA"/>
</dbReference>
<accession>A0ABX4YF68</accession>
<reference evidence="2" key="1">
    <citation type="submission" date="2018-01" db="EMBL/GenBank/DDBJ databases">
        <title>Genomic characterization of Leptospira inadai serogroup Lyme isolated from captured rat in Brazil and comparative analysis with human reference strain.</title>
        <authorList>
            <person name="Moreno L.Z."/>
            <person name="Loureiro A.P."/>
            <person name="Miraglia F."/>
            <person name="Kremer F.S."/>
            <person name="Eslabao M.R."/>
            <person name="Dellagostin O.A."/>
            <person name="Lilenbaum W."/>
            <person name="Moreno A.M."/>
        </authorList>
    </citation>
    <scope>NUCLEOTIDE SEQUENCE [LARGE SCALE GENOMIC DNA]</scope>
    <source>
        <strain evidence="2">M34/99</strain>
    </source>
</reference>
<evidence type="ECO:0000313" key="3">
    <source>
        <dbReference type="Proteomes" id="UP000094669"/>
    </source>
</evidence>
<name>A0ABX4YF68_9LEPT</name>
<keyword evidence="1" id="KW-1133">Transmembrane helix</keyword>
<keyword evidence="1" id="KW-0472">Membrane</keyword>
<gene>
    <name evidence="2" type="ORF">BES34_016675</name>
</gene>
<dbReference type="NCBIfam" id="NF047665">
    <property type="entry name" value="LIC10362_fam"/>
    <property type="match status" value="1"/>
</dbReference>